<dbReference type="RefSeq" id="WP_151137575.1">
    <property type="nucleotide sequence ID" value="NZ_VZUS01000001.1"/>
</dbReference>
<dbReference type="GO" id="GO:0010181">
    <property type="term" value="F:FMN binding"/>
    <property type="evidence" value="ECO:0007669"/>
    <property type="project" value="TreeGrafter"/>
</dbReference>
<dbReference type="GO" id="GO:0005829">
    <property type="term" value="C:cytosol"/>
    <property type="evidence" value="ECO:0007669"/>
    <property type="project" value="TreeGrafter"/>
</dbReference>
<accession>A0A643K0C5</accession>
<proteinExistence type="inferred from homology"/>
<dbReference type="SUPFAM" id="SSF52218">
    <property type="entry name" value="Flavoproteins"/>
    <property type="match status" value="1"/>
</dbReference>
<evidence type="ECO:0000256" key="1">
    <source>
        <dbReference type="ARBA" id="ARBA00001966"/>
    </source>
</evidence>
<dbReference type="Pfam" id="PF03358">
    <property type="entry name" value="FMN_red"/>
    <property type="match status" value="1"/>
</dbReference>
<dbReference type="PANTHER" id="PTHR30543:SF21">
    <property type="entry name" value="NAD(P)H-DEPENDENT FMN REDUCTASE LOT6"/>
    <property type="match status" value="1"/>
</dbReference>
<dbReference type="InterPro" id="IPR005025">
    <property type="entry name" value="FMN_Rdtase-like_dom"/>
</dbReference>
<name>A0A643K0C5_9EURY</name>
<feature type="domain" description="NADPH-dependent FMN reductase-like" evidence="3">
    <location>
        <begin position="5"/>
        <end position="142"/>
    </location>
</feature>
<gene>
    <name evidence="4" type="ORF">Hfx1149_09280</name>
</gene>
<dbReference type="EMBL" id="VZUS01000001">
    <property type="protein sequence ID" value="KAB1188212.1"/>
    <property type="molecule type" value="Genomic_DNA"/>
</dbReference>
<protein>
    <submittedName>
        <fullName evidence="4">NAD(P)H-dependent oxidoreductase</fullName>
    </submittedName>
</protein>
<reference evidence="4" key="1">
    <citation type="submission" date="2019-09" db="EMBL/GenBank/DDBJ databases">
        <title>Genomic analysis of Haloferax sp. CBA1149.</title>
        <authorList>
            <person name="Roh S.W."/>
        </authorList>
    </citation>
    <scope>NUCLEOTIDE SEQUENCE</scope>
    <source>
        <strain evidence="4">CBA1149</strain>
    </source>
</reference>
<comment type="cofactor">
    <cofactor evidence="1">
        <name>[4Fe-4S] cluster</name>
        <dbReference type="ChEBI" id="CHEBI:49883"/>
    </cofactor>
</comment>
<dbReference type="PANTHER" id="PTHR30543">
    <property type="entry name" value="CHROMATE REDUCTASE"/>
    <property type="match status" value="1"/>
</dbReference>
<evidence type="ECO:0000259" key="3">
    <source>
        <dbReference type="Pfam" id="PF03358"/>
    </source>
</evidence>
<dbReference type="Gene3D" id="3.40.50.360">
    <property type="match status" value="1"/>
</dbReference>
<organism evidence="4">
    <name type="scientific">Haloferax sp. CBA1149</name>
    <dbReference type="NCBI Taxonomy" id="2650753"/>
    <lineage>
        <taxon>Archaea</taxon>
        <taxon>Methanobacteriati</taxon>
        <taxon>Methanobacteriota</taxon>
        <taxon>Stenosarchaea group</taxon>
        <taxon>Halobacteria</taxon>
        <taxon>Halobacteriales</taxon>
        <taxon>Haloferacaceae</taxon>
        <taxon>Haloferax</taxon>
    </lineage>
</organism>
<dbReference type="GO" id="GO:0016491">
    <property type="term" value="F:oxidoreductase activity"/>
    <property type="evidence" value="ECO:0007669"/>
    <property type="project" value="InterPro"/>
</dbReference>
<sequence length="192" mass="20800">MEQTHVVAIVGSLRDHSYTRLALQYALDGAEAAGATTELVDLREFDLPPLNPDYDEQGDSAKLTRIIDNADAVILGTPVYHGSYSGVLKNALDYCGFDEFGHKTVGLLGVAGGSFPVTALEHLRSVCRSLNAWVLPHQAVIPRVSSAFEGEELVDDGLRERVERLGRDAVVYANIEPEPSTFESDENVGADD</sequence>
<dbReference type="AlphaFoldDB" id="A0A643K0C5"/>
<dbReference type="InterPro" id="IPR029039">
    <property type="entry name" value="Flavoprotein-like_sf"/>
</dbReference>
<comment type="similarity">
    <text evidence="2">Belongs to the SsuE family. Isf subfamily.</text>
</comment>
<dbReference type="InterPro" id="IPR050712">
    <property type="entry name" value="NAD(P)H-dep_reductase"/>
</dbReference>
<evidence type="ECO:0000256" key="2">
    <source>
        <dbReference type="ARBA" id="ARBA00038292"/>
    </source>
</evidence>
<evidence type="ECO:0000313" key="4">
    <source>
        <dbReference type="EMBL" id="KAB1188212.1"/>
    </source>
</evidence>
<comment type="caution">
    <text evidence="4">The sequence shown here is derived from an EMBL/GenBank/DDBJ whole genome shotgun (WGS) entry which is preliminary data.</text>
</comment>